<dbReference type="WBParaSite" id="PSAMB.scaffold3378size18519.g21248.t1">
    <property type="protein sequence ID" value="PSAMB.scaffold3378size18519.g21248.t1"/>
    <property type="gene ID" value="PSAMB.scaffold3378size18519.g21248"/>
</dbReference>
<dbReference type="Pfam" id="PF00400">
    <property type="entry name" value="WD40"/>
    <property type="match status" value="7"/>
</dbReference>
<dbReference type="InterPro" id="IPR019775">
    <property type="entry name" value="WD40_repeat_CS"/>
</dbReference>
<dbReference type="GO" id="GO:0032040">
    <property type="term" value="C:small-subunit processome"/>
    <property type="evidence" value="ECO:0007669"/>
    <property type="project" value="InterPro"/>
</dbReference>
<dbReference type="InterPro" id="IPR013934">
    <property type="entry name" value="Utp13_C"/>
</dbReference>
<dbReference type="Pfam" id="PF08625">
    <property type="entry name" value="Utp13"/>
    <property type="match status" value="1"/>
</dbReference>
<dbReference type="PRINTS" id="PR00320">
    <property type="entry name" value="GPROTEINBRPT"/>
</dbReference>
<feature type="repeat" description="WD" evidence="5">
    <location>
        <begin position="535"/>
        <end position="576"/>
    </location>
</feature>
<reference evidence="8" key="1">
    <citation type="submission" date="2022-11" db="UniProtKB">
        <authorList>
            <consortium name="WormBaseParasite"/>
        </authorList>
    </citation>
    <scope>IDENTIFICATION</scope>
</reference>
<keyword evidence="3" id="KW-0677">Repeat</keyword>
<keyword evidence="7" id="KW-1185">Reference proteome</keyword>
<sequence>MPADLVTNFAITRSVEAFFTGGQVQWTRDGQTLFTPCGAVVKSMNVDTGAPGFTLGSSEDSSSVTSVRLAPTDRFIVVAYSNLLIKQYTIAQKPEPDEEVLPNAEAVTLERQWKSQHRAPIMVMEFCDDASLLATGSADFSIKVWNLTAQYCTHTLTGGQSVVTRMVFYDTDALAAGFAEGDVRMWDLTVKDSAKRLKVEWKAHTSHVTGLVLQNDQLIVASRDQTATVFDLTTLKKLKTVPLFEAVESFDSAVGVDEAGKPAAALFASVGDEGTLKLWDLATGRAVRTAKLVANQVEQLLVCRERNQYVLVTADHNLLLVDGQSLQAVKQFVGFNDEILDVAFVGDESERERCLLVATNSPELRLYDRLDWSCKLIPGHSDSVLSIDCAPWNRQIFASGAKDNAVIVWRNSSKKKEIEKLSKATGHTNSVSAVKFGRLGKPKFLLTVSHDTTLKIWPLSGVAFGEAPKKKAERTDSDATETLSASCTVVAHSKDLTALDVSPNDRLCATASLDKTVKLWHIDLERLTFASAGAITGHKRGVWDVRFSDTDQVVATASGDCTVKIFALVDRTCVKTFEGHPSAVLQVRFLSGGQQLLSADSGGLLKLWTIRSNECTKTIEAHDDKIWALLPTADSSKVITGGSDARLLVWDDVSEKERLEAEKKRSERVAQEQQLANLLEQNRFTDALRLTLKLGRPFSALKVVEQLVALEGDENALRSSINDLKIDQVALLLEYASGWNTNSRNAHTAQRVLFEVLSSFPPAKLMDFPNIKGLIESFLPYTQRHFERLSRAKQQATFLEYTWQRMRLSDIDSPR</sequence>
<feature type="repeat" description="WD" evidence="5">
    <location>
        <begin position="262"/>
        <end position="289"/>
    </location>
</feature>
<dbReference type="PANTHER" id="PTHR19854">
    <property type="entry name" value="TRANSDUCIN BETA-LIKE 3"/>
    <property type="match status" value="1"/>
</dbReference>
<feature type="repeat" description="WD" evidence="5">
    <location>
        <begin position="619"/>
        <end position="651"/>
    </location>
</feature>
<dbReference type="InterPro" id="IPR001680">
    <property type="entry name" value="WD40_rpt"/>
</dbReference>
<organism evidence="7 8">
    <name type="scientific">Plectus sambesii</name>
    <dbReference type="NCBI Taxonomy" id="2011161"/>
    <lineage>
        <taxon>Eukaryota</taxon>
        <taxon>Metazoa</taxon>
        <taxon>Ecdysozoa</taxon>
        <taxon>Nematoda</taxon>
        <taxon>Chromadorea</taxon>
        <taxon>Plectida</taxon>
        <taxon>Plectina</taxon>
        <taxon>Plectoidea</taxon>
        <taxon>Plectidae</taxon>
        <taxon>Plectus</taxon>
    </lineage>
</organism>
<name>A0A914W6H2_9BILA</name>
<dbReference type="AlphaFoldDB" id="A0A914W6H2"/>
<evidence type="ECO:0000256" key="1">
    <source>
        <dbReference type="ARBA" id="ARBA00004604"/>
    </source>
</evidence>
<keyword evidence="4" id="KW-0539">Nucleus</keyword>
<dbReference type="PROSITE" id="PS50082">
    <property type="entry name" value="WD_REPEATS_2"/>
    <property type="match status" value="8"/>
</dbReference>
<feature type="repeat" description="WD" evidence="5">
    <location>
        <begin position="577"/>
        <end position="618"/>
    </location>
</feature>
<evidence type="ECO:0000256" key="4">
    <source>
        <dbReference type="ARBA" id="ARBA00023242"/>
    </source>
</evidence>
<evidence type="ECO:0000313" key="8">
    <source>
        <dbReference type="WBParaSite" id="PSAMB.scaffold3378size18519.g21248.t1"/>
    </source>
</evidence>
<dbReference type="InterPro" id="IPR020472">
    <property type="entry name" value="WD40_PAC1"/>
</dbReference>
<feature type="domain" description="U3 small nucleolar RNA-associated protein 13 C-terminal" evidence="6">
    <location>
        <begin position="672"/>
        <end position="806"/>
    </location>
</feature>
<dbReference type="InterPro" id="IPR015943">
    <property type="entry name" value="WD40/YVTN_repeat-like_dom_sf"/>
</dbReference>
<dbReference type="PROSITE" id="PS50294">
    <property type="entry name" value="WD_REPEATS_REGION"/>
    <property type="match status" value="4"/>
</dbReference>
<dbReference type="SUPFAM" id="SSF50978">
    <property type="entry name" value="WD40 repeat-like"/>
    <property type="match status" value="2"/>
</dbReference>
<proteinExistence type="predicted"/>
<dbReference type="CDD" id="cd00200">
    <property type="entry name" value="WD40"/>
    <property type="match status" value="2"/>
</dbReference>
<evidence type="ECO:0000256" key="5">
    <source>
        <dbReference type="PROSITE-ProRule" id="PRU00221"/>
    </source>
</evidence>
<feature type="repeat" description="WD" evidence="5">
    <location>
        <begin position="377"/>
        <end position="419"/>
    </location>
</feature>
<dbReference type="SMART" id="SM00320">
    <property type="entry name" value="WD40"/>
    <property type="match status" value="12"/>
</dbReference>
<dbReference type="GO" id="GO:0034511">
    <property type="term" value="F:U3 snoRNA binding"/>
    <property type="evidence" value="ECO:0007669"/>
    <property type="project" value="TreeGrafter"/>
</dbReference>
<evidence type="ECO:0000256" key="2">
    <source>
        <dbReference type="ARBA" id="ARBA00022574"/>
    </source>
</evidence>
<protein>
    <submittedName>
        <fullName evidence="8">U3 small nucleolar RNA-associated protein 13 C-terminal domain-containing protein</fullName>
    </submittedName>
</protein>
<dbReference type="GO" id="GO:0000472">
    <property type="term" value="P:endonucleolytic cleavage to generate mature 5'-end of SSU-rRNA from (SSU-rRNA, 5.8S rRNA, LSU-rRNA)"/>
    <property type="evidence" value="ECO:0007669"/>
    <property type="project" value="TreeGrafter"/>
</dbReference>
<dbReference type="InterPro" id="IPR036322">
    <property type="entry name" value="WD40_repeat_dom_sf"/>
</dbReference>
<dbReference type="PANTHER" id="PTHR19854:SF15">
    <property type="entry name" value="TRANSDUCIN BETA-LIKE PROTEIN 3"/>
    <property type="match status" value="1"/>
</dbReference>
<dbReference type="Proteomes" id="UP000887566">
    <property type="component" value="Unplaced"/>
</dbReference>
<comment type="subcellular location">
    <subcellularLocation>
        <location evidence="1">Nucleus</location>
        <location evidence="1">Nucleolus</location>
    </subcellularLocation>
</comment>
<evidence type="ECO:0000259" key="6">
    <source>
        <dbReference type="Pfam" id="PF08625"/>
    </source>
</evidence>
<keyword evidence="2 5" id="KW-0853">WD repeat</keyword>
<dbReference type="GO" id="GO:0000480">
    <property type="term" value="P:endonucleolytic cleavage in 5'-ETS of tricistronic rRNA transcript (SSU-rRNA, 5.8S rRNA, LSU-rRNA)"/>
    <property type="evidence" value="ECO:0007669"/>
    <property type="project" value="TreeGrafter"/>
</dbReference>
<dbReference type="PROSITE" id="PS00678">
    <property type="entry name" value="WD_REPEATS_1"/>
    <property type="match status" value="1"/>
</dbReference>
<accession>A0A914W6H2</accession>
<dbReference type="Gene3D" id="2.130.10.10">
    <property type="entry name" value="YVTN repeat-like/Quinoprotein amine dehydrogenase"/>
    <property type="match status" value="3"/>
</dbReference>
<feature type="repeat" description="WD" evidence="5">
    <location>
        <begin position="489"/>
        <end position="530"/>
    </location>
</feature>
<dbReference type="GO" id="GO:0030686">
    <property type="term" value="C:90S preribosome"/>
    <property type="evidence" value="ECO:0007669"/>
    <property type="project" value="TreeGrafter"/>
</dbReference>
<feature type="repeat" description="WD" evidence="5">
    <location>
        <begin position="114"/>
        <end position="155"/>
    </location>
</feature>
<feature type="repeat" description="WD" evidence="5">
    <location>
        <begin position="424"/>
        <end position="457"/>
    </location>
</feature>
<evidence type="ECO:0000313" key="7">
    <source>
        <dbReference type="Proteomes" id="UP000887566"/>
    </source>
</evidence>
<evidence type="ECO:0000256" key="3">
    <source>
        <dbReference type="ARBA" id="ARBA00022737"/>
    </source>
</evidence>